<keyword evidence="2" id="KW-1185">Reference proteome</keyword>
<dbReference type="Gene3D" id="3.90.640.10">
    <property type="entry name" value="Actin, Chain A, domain 4"/>
    <property type="match status" value="1"/>
</dbReference>
<dbReference type="EMBL" id="JSZA02000022">
    <property type="protein sequence ID" value="TGO03368.1"/>
    <property type="molecule type" value="Genomic_DNA"/>
</dbReference>
<dbReference type="SUPFAM" id="SSF53067">
    <property type="entry name" value="Actin-like ATPase domain"/>
    <property type="match status" value="1"/>
</dbReference>
<reference evidence="1 2" key="1">
    <citation type="journal article" date="2016" name="Front. Microbiol.">
        <title>Single-Cell (Meta-)Genomics of a Dimorphic Candidatus Thiomargarita nelsonii Reveals Genomic Plasticity.</title>
        <authorList>
            <person name="Flood B.E."/>
            <person name="Fliss P."/>
            <person name="Jones D.S."/>
            <person name="Dick G.J."/>
            <person name="Jain S."/>
            <person name="Kaster A.K."/>
            <person name="Winkel M."/>
            <person name="Mussmann M."/>
            <person name="Bailey J."/>
        </authorList>
    </citation>
    <scope>NUCLEOTIDE SEQUENCE [LARGE SCALE GENOMIC DNA]</scope>
    <source>
        <strain evidence="1">Hydrate Ridge</strain>
    </source>
</reference>
<dbReference type="AlphaFoldDB" id="A0A4E0QS03"/>
<evidence type="ECO:0000313" key="2">
    <source>
        <dbReference type="Proteomes" id="UP000030428"/>
    </source>
</evidence>
<dbReference type="Proteomes" id="UP000030428">
    <property type="component" value="Unassembled WGS sequence"/>
</dbReference>
<accession>A0A4E0QS03</accession>
<gene>
    <name evidence="1" type="ORF">PN36_07615</name>
</gene>
<dbReference type="InterPro" id="IPR043129">
    <property type="entry name" value="ATPase_NBD"/>
</dbReference>
<organism evidence="1 2">
    <name type="scientific">Candidatus Thiomargarita nelsonii</name>
    <dbReference type="NCBI Taxonomy" id="1003181"/>
    <lineage>
        <taxon>Bacteria</taxon>
        <taxon>Pseudomonadati</taxon>
        <taxon>Pseudomonadota</taxon>
        <taxon>Gammaproteobacteria</taxon>
        <taxon>Thiotrichales</taxon>
        <taxon>Thiotrichaceae</taxon>
        <taxon>Thiomargarita</taxon>
    </lineage>
</organism>
<sequence>MQNDILCPHCYTWRCHPDDRFCGHCGDNLLQVKTVVEPARIYQGSQVPSQITTIIRNVRGGLGGTSFFWRNASGTQVPIVNLDQNDFNQPGEEVSYPINSADLALQGNAPVEWSLIHKVAPTKEYPRATLSYGVAVPVFVFEKSDFLVQDTETIRLTLLHKEGGVALVERIAVSAYEGVALSLPTIEAAFTSSKDDQHTFNFPINGELLAVLKGRPKGLDLTLDVFIKHKPKPVELKVTLRFPIPAKPVLKLPDKVRGLEGRSLRLPIEVENQGGESCQLSSVQVEIRRGREVILPFNYQPPQAYLLEAGKSHSYILNIPLVNDEQIAAKRYQCDVEQMLVEEQVDSSQLKLTTELEVRSSQDYTGIVTIDFGTTATAVAFYPQEEQGAISLPLSEKDSFLPTAIAYYLDNEDQLQYDIGYEAIALLDSGKFSDLVYLDNLKWRLDESEPVLLPDGNERTWEDIAADYLKKIKNIIEEYIVAVVKQVSITHPSRFHPLLMSALNRAYEKAGLAPLSIVMGSETHKTVAESWPSVTTSLPVRDIKTFRHNTVGDGVFRDDFGKYGVLTYDVGGGSTDMSLFLVEIENFAKMRVTELGTDGTGRGDDRFFGNGFSALLFKHLWPSCELWLKRKGYDPRQFPITLPWDAVRPGAAQVIARENGRRCVAFVLEHLQSDSGAFSQMSVRFRNSPGWDDKEKWAQGEELANLITEFQEECDSSLGQSSLTLQGLSNTDILIQSDGISLYFGRFIKDFIKTCSIPMFERLQRLSQLSDVSDLDIYVLTSGRGGFFPLVNSMLEAHIMRLRPEKSGQKLMPVRIDPVFAKTIVSQGSCHLARLPRVAPGVIFKACDLASLGVRGAPDPDTGISKFIPLCAGIPTPADGWAVAEYPLLGPGEVCLSFYLSADNKDVLSDNDKCLGEVSGMINVKEDGPAHVMVKAKDENCLDIYIGFKSGDDCESWDKQLLGEYELG</sequence>
<name>A0A4E0QS03_9GAMM</name>
<evidence type="ECO:0000313" key="1">
    <source>
        <dbReference type="EMBL" id="TGO03368.1"/>
    </source>
</evidence>
<proteinExistence type="predicted"/>
<comment type="caution">
    <text evidence="1">The sequence shown here is derived from an EMBL/GenBank/DDBJ whole genome shotgun (WGS) entry which is preliminary data.</text>
</comment>
<protein>
    <submittedName>
        <fullName evidence="1">Uncharacterized protein</fullName>
    </submittedName>
</protein>
<dbReference type="Gene3D" id="3.30.420.40">
    <property type="match status" value="2"/>
</dbReference>